<keyword evidence="2" id="KW-1185">Reference proteome</keyword>
<protein>
    <submittedName>
        <fullName evidence="1">Uncharacterized protein</fullName>
    </submittedName>
</protein>
<accession>F8N355</accession>
<evidence type="ECO:0000313" key="2">
    <source>
        <dbReference type="Proteomes" id="UP000008065"/>
    </source>
</evidence>
<dbReference type="GeneID" id="20823670"/>
<dbReference type="KEGG" id="nte:NEUTE1DRAFT118840"/>
<reference evidence="2" key="1">
    <citation type="journal article" date="2011" name="Genetics">
        <title>Massive changes in genome architecture accompany the transition to self-fertility in the filamentous fungus Neurospora tetrasperma.</title>
        <authorList>
            <person name="Ellison C.E."/>
            <person name="Stajich J.E."/>
            <person name="Jacobson D.J."/>
            <person name="Natvig D.O."/>
            <person name="Lapidus A."/>
            <person name="Foster B."/>
            <person name="Aerts A."/>
            <person name="Riley R."/>
            <person name="Lindquist E.A."/>
            <person name="Grigoriev I.V."/>
            <person name="Taylor J.W."/>
        </authorList>
    </citation>
    <scope>NUCLEOTIDE SEQUENCE [LARGE SCALE GENOMIC DNA]</scope>
    <source>
        <strain evidence="2">FGSC 2508 / P0657</strain>
    </source>
</reference>
<gene>
    <name evidence="1" type="ORF">NEUTE1DRAFT_118840</name>
</gene>
<dbReference type="Proteomes" id="UP000008065">
    <property type="component" value="Unassembled WGS sequence"/>
</dbReference>
<dbReference type="EMBL" id="GL891382">
    <property type="protein sequence ID" value="EGO52566.1"/>
    <property type="molecule type" value="Genomic_DNA"/>
</dbReference>
<evidence type="ECO:0000313" key="1">
    <source>
        <dbReference type="EMBL" id="EGO52566.1"/>
    </source>
</evidence>
<name>F8N355_NEUT8</name>
<proteinExistence type="predicted"/>
<dbReference type="RefSeq" id="XP_009856206.1">
    <property type="nucleotide sequence ID" value="XM_009857904.1"/>
</dbReference>
<organism evidence="1 2">
    <name type="scientific">Neurospora tetrasperma (strain FGSC 2508 / ATCC MYA-4615 / P0657)</name>
    <dbReference type="NCBI Taxonomy" id="510951"/>
    <lineage>
        <taxon>Eukaryota</taxon>
        <taxon>Fungi</taxon>
        <taxon>Dikarya</taxon>
        <taxon>Ascomycota</taxon>
        <taxon>Pezizomycotina</taxon>
        <taxon>Sordariomycetes</taxon>
        <taxon>Sordariomycetidae</taxon>
        <taxon>Sordariales</taxon>
        <taxon>Sordariaceae</taxon>
        <taxon>Neurospora</taxon>
    </lineage>
</organism>
<dbReference type="VEuPathDB" id="FungiDB:NEUTE1DRAFT_118840"/>
<dbReference type="HOGENOM" id="CLU_2942332_0_0_1"/>
<sequence>MVGLIDGKKVRSRSQIVCERLCANKGKPSSQAGLGRYTARQGTVYCTAGAGWDERAKSKS</sequence>
<dbReference type="AlphaFoldDB" id="F8N355"/>